<dbReference type="AlphaFoldDB" id="A0AAV5W728"/>
<proteinExistence type="predicted"/>
<reference evidence="1" key="1">
    <citation type="submission" date="2023-10" db="EMBL/GenBank/DDBJ databases">
        <title>Genome assembly of Pristionchus species.</title>
        <authorList>
            <person name="Yoshida K."/>
            <person name="Sommer R.J."/>
        </authorList>
    </citation>
    <scope>NUCLEOTIDE SEQUENCE</scope>
    <source>
        <strain evidence="1">RS5133</strain>
    </source>
</reference>
<sequence>MSQGECDSLVNLMKDVRLHKSLIDLLDEIIDLIFSHLNLSDRCKTRVNRRLFEVVEKMKKKCPFGALTISVTEMDISDFAAFFGDKVMSDCNIKETTVKISEETKDLITVLYRMSTKCTMKKLSVQFLAQLELNMLSISSLFKMVANSTAIWMDVMRPHFIPTWIDHIFLPPFITEILKEKEIVTINVECRALTSSDLTTLYDAFENTPRLGLLCLKIAENSFNDFKNDFMGTQFQINTSWLYDLREDFKKTSPKIDTILRRHKTLHGDCYHVIFHKKTGWESSGDQHEIEIWVREILTSNSFCYDEDCDAEEAIAILMGGAGFGE</sequence>
<name>A0AAV5W728_9BILA</name>
<dbReference type="CDD" id="cd09917">
    <property type="entry name" value="F-box_SF"/>
    <property type="match status" value="1"/>
</dbReference>
<gene>
    <name evidence="1" type="ORF">PFISCL1PPCAC_18938</name>
</gene>
<keyword evidence="2" id="KW-1185">Reference proteome</keyword>
<evidence type="ECO:0000313" key="1">
    <source>
        <dbReference type="EMBL" id="GMT27641.1"/>
    </source>
</evidence>
<evidence type="ECO:0008006" key="3">
    <source>
        <dbReference type="Google" id="ProtNLM"/>
    </source>
</evidence>
<organism evidence="1 2">
    <name type="scientific">Pristionchus fissidentatus</name>
    <dbReference type="NCBI Taxonomy" id="1538716"/>
    <lineage>
        <taxon>Eukaryota</taxon>
        <taxon>Metazoa</taxon>
        <taxon>Ecdysozoa</taxon>
        <taxon>Nematoda</taxon>
        <taxon>Chromadorea</taxon>
        <taxon>Rhabditida</taxon>
        <taxon>Rhabditina</taxon>
        <taxon>Diplogasteromorpha</taxon>
        <taxon>Diplogasteroidea</taxon>
        <taxon>Neodiplogasteridae</taxon>
        <taxon>Pristionchus</taxon>
    </lineage>
</organism>
<dbReference type="Proteomes" id="UP001432322">
    <property type="component" value="Unassembled WGS sequence"/>
</dbReference>
<evidence type="ECO:0000313" key="2">
    <source>
        <dbReference type="Proteomes" id="UP001432322"/>
    </source>
</evidence>
<accession>A0AAV5W728</accession>
<protein>
    <recommendedName>
        <fullName evidence="3">F-box domain-containing protein</fullName>
    </recommendedName>
</protein>
<comment type="caution">
    <text evidence="1">The sequence shown here is derived from an EMBL/GenBank/DDBJ whole genome shotgun (WGS) entry which is preliminary data.</text>
</comment>
<dbReference type="EMBL" id="BTSY01000005">
    <property type="protein sequence ID" value="GMT27641.1"/>
    <property type="molecule type" value="Genomic_DNA"/>
</dbReference>